<reference evidence="2" key="1">
    <citation type="submission" date="2019-08" db="EMBL/GenBank/DDBJ databases">
        <title>Reference gene set and small RNA set construction with multiple tissues from Davidia involucrata Baill.</title>
        <authorList>
            <person name="Yang H."/>
            <person name="Zhou C."/>
            <person name="Li G."/>
            <person name="Wang J."/>
            <person name="Gao P."/>
            <person name="Wang M."/>
            <person name="Wang R."/>
            <person name="Zhao Y."/>
        </authorList>
    </citation>
    <scope>NUCLEOTIDE SEQUENCE</scope>
    <source>
        <tissue evidence="2">Mixed with DoveR01_LX</tissue>
    </source>
</reference>
<proteinExistence type="predicted"/>
<sequence>MLLMNLIFWMFMKVKMTNIRATVLCHWGGEMLDGKDGLSYNMNCKNCLKLNQGLTYSQLLDRIYSTMRLERGENRVKMTCRFPTITREQQLSYMPLLIEDDDSVEAMLDVFFLNRGFFSVDLYVETEKIARVPSFFSNASDP</sequence>
<dbReference type="EMBL" id="GHES01015576">
    <property type="protein sequence ID" value="MPA46135.1"/>
    <property type="molecule type" value="Transcribed_RNA"/>
</dbReference>
<protein>
    <submittedName>
        <fullName evidence="2">Uncharacterized protein</fullName>
    </submittedName>
</protein>
<organism evidence="2">
    <name type="scientific">Davidia involucrata</name>
    <name type="common">Dove tree</name>
    <dbReference type="NCBI Taxonomy" id="16924"/>
    <lineage>
        <taxon>Eukaryota</taxon>
        <taxon>Viridiplantae</taxon>
        <taxon>Streptophyta</taxon>
        <taxon>Embryophyta</taxon>
        <taxon>Tracheophyta</taxon>
        <taxon>Spermatophyta</taxon>
        <taxon>Magnoliopsida</taxon>
        <taxon>eudicotyledons</taxon>
        <taxon>Gunneridae</taxon>
        <taxon>Pentapetalae</taxon>
        <taxon>asterids</taxon>
        <taxon>Cornales</taxon>
        <taxon>Nyssaceae</taxon>
        <taxon>Davidia</taxon>
    </lineage>
</organism>
<accession>A0A5B6ZQA0</accession>
<dbReference type="AlphaFoldDB" id="A0A5B6ZQA0"/>
<name>A0A5B6ZQA0_DAVIN</name>
<evidence type="ECO:0000313" key="2">
    <source>
        <dbReference type="EMBL" id="MPA46135.1"/>
    </source>
</evidence>
<keyword evidence="1" id="KW-0732">Signal</keyword>
<evidence type="ECO:0000256" key="1">
    <source>
        <dbReference type="SAM" id="SignalP"/>
    </source>
</evidence>
<gene>
    <name evidence="2" type="ORF">Din_015576</name>
</gene>
<feature type="chain" id="PRO_5022868019" evidence="1">
    <location>
        <begin position="17"/>
        <end position="142"/>
    </location>
</feature>
<feature type="signal peptide" evidence="1">
    <location>
        <begin position="1"/>
        <end position="16"/>
    </location>
</feature>